<dbReference type="SMART" id="SM00342">
    <property type="entry name" value="HTH_ARAC"/>
    <property type="match status" value="1"/>
</dbReference>
<accession>A0ABP8DMA7</accession>
<dbReference type="InterPro" id="IPR002818">
    <property type="entry name" value="DJ-1/PfpI"/>
</dbReference>
<dbReference type="Gene3D" id="1.10.10.60">
    <property type="entry name" value="Homeodomain-like"/>
    <property type="match status" value="1"/>
</dbReference>
<dbReference type="EMBL" id="BAABAT010000036">
    <property type="protein sequence ID" value="GAA4259576.1"/>
    <property type="molecule type" value="Genomic_DNA"/>
</dbReference>
<evidence type="ECO:0000313" key="4">
    <source>
        <dbReference type="EMBL" id="GAA4259576.1"/>
    </source>
</evidence>
<sequence>MTEQHLVAVVALEGVVSFDLGTPTQIFGTARDEHGHRKYDVRVCSPGGRPVRASAGYLVTPDHGLELTERADTVVVSGISYGDPVENGGLDPAVAEALRNAHARGARVMSICTGAFVLAAAGLLDDRPATTHWWWAERFRELFPHVKLDRDVLFVDGGDVLTSAGVGAGIDLCLHVVRTDFGSEVANRAARRSVVPPFREGGQAQYIERPVSRPSDASLAATRTWAIERLDAPLTLQDLAGHARMSVRTFTRRFRDETGVSPARWLLQQRVDHARALLESTDLPVEVVARRSGLGTAAGLRQHLQSAIGVAPSAYRRTFRVVPESAGG</sequence>
<organism evidence="4 5">
    <name type="scientific">Dactylosporangium darangshiense</name>
    <dbReference type="NCBI Taxonomy" id="579108"/>
    <lineage>
        <taxon>Bacteria</taxon>
        <taxon>Bacillati</taxon>
        <taxon>Actinomycetota</taxon>
        <taxon>Actinomycetes</taxon>
        <taxon>Micromonosporales</taxon>
        <taxon>Micromonosporaceae</taxon>
        <taxon>Dactylosporangium</taxon>
    </lineage>
</organism>
<name>A0ABP8DMA7_9ACTN</name>
<keyword evidence="1" id="KW-0805">Transcription regulation</keyword>
<keyword evidence="2" id="KW-0804">Transcription</keyword>
<feature type="domain" description="HTH araC/xylS-type" evidence="3">
    <location>
        <begin position="220"/>
        <end position="318"/>
    </location>
</feature>
<dbReference type="RefSeq" id="WP_345136484.1">
    <property type="nucleotide sequence ID" value="NZ_BAABAT010000036.1"/>
</dbReference>
<reference evidence="5" key="1">
    <citation type="journal article" date="2019" name="Int. J. Syst. Evol. Microbiol.">
        <title>The Global Catalogue of Microorganisms (GCM) 10K type strain sequencing project: providing services to taxonomists for standard genome sequencing and annotation.</title>
        <authorList>
            <consortium name="The Broad Institute Genomics Platform"/>
            <consortium name="The Broad Institute Genome Sequencing Center for Infectious Disease"/>
            <person name="Wu L."/>
            <person name="Ma J."/>
        </authorList>
    </citation>
    <scope>NUCLEOTIDE SEQUENCE [LARGE SCALE GENOMIC DNA]</scope>
    <source>
        <strain evidence="5">JCM 17441</strain>
    </source>
</reference>
<comment type="caution">
    <text evidence="4">The sequence shown here is derived from an EMBL/GenBank/DDBJ whole genome shotgun (WGS) entry which is preliminary data.</text>
</comment>
<dbReference type="Gene3D" id="3.40.50.880">
    <property type="match status" value="1"/>
</dbReference>
<keyword evidence="5" id="KW-1185">Reference proteome</keyword>
<dbReference type="CDD" id="cd03137">
    <property type="entry name" value="GATase1_AraC_1"/>
    <property type="match status" value="1"/>
</dbReference>
<protein>
    <submittedName>
        <fullName evidence="4">Helix-turn-helix domain-containing protein</fullName>
    </submittedName>
</protein>
<proteinExistence type="predicted"/>
<dbReference type="PANTHER" id="PTHR43130:SF3">
    <property type="entry name" value="HTH-TYPE TRANSCRIPTIONAL REGULATOR RV1931C"/>
    <property type="match status" value="1"/>
</dbReference>
<dbReference type="InterPro" id="IPR018060">
    <property type="entry name" value="HTH_AraC"/>
</dbReference>
<dbReference type="InterPro" id="IPR009057">
    <property type="entry name" value="Homeodomain-like_sf"/>
</dbReference>
<dbReference type="SUPFAM" id="SSF46689">
    <property type="entry name" value="Homeodomain-like"/>
    <property type="match status" value="2"/>
</dbReference>
<evidence type="ECO:0000313" key="5">
    <source>
        <dbReference type="Proteomes" id="UP001500620"/>
    </source>
</evidence>
<dbReference type="PROSITE" id="PS01124">
    <property type="entry name" value="HTH_ARAC_FAMILY_2"/>
    <property type="match status" value="1"/>
</dbReference>
<gene>
    <name evidence="4" type="ORF">GCM10022255_084740</name>
</gene>
<dbReference type="InterPro" id="IPR029062">
    <property type="entry name" value="Class_I_gatase-like"/>
</dbReference>
<evidence type="ECO:0000256" key="1">
    <source>
        <dbReference type="ARBA" id="ARBA00023015"/>
    </source>
</evidence>
<dbReference type="Proteomes" id="UP001500620">
    <property type="component" value="Unassembled WGS sequence"/>
</dbReference>
<evidence type="ECO:0000256" key="2">
    <source>
        <dbReference type="ARBA" id="ARBA00023163"/>
    </source>
</evidence>
<dbReference type="Pfam" id="PF01965">
    <property type="entry name" value="DJ-1_PfpI"/>
    <property type="match status" value="1"/>
</dbReference>
<dbReference type="PANTHER" id="PTHR43130">
    <property type="entry name" value="ARAC-FAMILY TRANSCRIPTIONAL REGULATOR"/>
    <property type="match status" value="1"/>
</dbReference>
<dbReference type="Pfam" id="PF12833">
    <property type="entry name" value="HTH_18"/>
    <property type="match status" value="1"/>
</dbReference>
<evidence type="ECO:0000259" key="3">
    <source>
        <dbReference type="PROSITE" id="PS01124"/>
    </source>
</evidence>
<dbReference type="InterPro" id="IPR052158">
    <property type="entry name" value="INH-QAR"/>
</dbReference>
<dbReference type="SUPFAM" id="SSF52317">
    <property type="entry name" value="Class I glutamine amidotransferase-like"/>
    <property type="match status" value="1"/>
</dbReference>